<dbReference type="Proteomes" id="UP000065807">
    <property type="component" value="Chromosome"/>
</dbReference>
<dbReference type="OrthoDB" id="9799936at2"/>
<dbReference type="STRING" id="1555112.LIP_1020"/>
<name>A0A0K2SIM5_LIMPI</name>
<dbReference type="InterPro" id="IPR014710">
    <property type="entry name" value="RmlC-like_jellyroll"/>
</dbReference>
<dbReference type="PANTHER" id="PTHR39193">
    <property type="entry name" value="5-DEOXY-GLUCURONATE ISOMERASE"/>
    <property type="match status" value="1"/>
</dbReference>
<reference evidence="3" key="1">
    <citation type="submission" date="2015-07" db="EMBL/GenBank/DDBJ databases">
        <title>Complete genome sequence and phylogenetic analysis of Limnochorda pilosa.</title>
        <authorList>
            <person name="Watanabe M."/>
            <person name="Kojima H."/>
            <person name="Fukui M."/>
        </authorList>
    </citation>
    <scope>NUCLEOTIDE SEQUENCE [LARGE SCALE GENOMIC DNA]</scope>
    <source>
        <strain evidence="3">HC45</strain>
    </source>
</reference>
<dbReference type="PIRSF" id="PIRSF036628">
    <property type="entry name" value="IolB"/>
    <property type="match status" value="1"/>
</dbReference>
<dbReference type="RefSeq" id="WP_068134986.1">
    <property type="nucleotide sequence ID" value="NZ_AP014924.1"/>
</dbReference>
<evidence type="ECO:0000256" key="1">
    <source>
        <dbReference type="ARBA" id="ARBA00023235"/>
    </source>
</evidence>
<dbReference type="InterPro" id="IPR024203">
    <property type="entry name" value="Deoxy-glucuronate_isom_IolB"/>
</dbReference>
<dbReference type="SUPFAM" id="SSF51182">
    <property type="entry name" value="RmlC-like cupins"/>
    <property type="match status" value="1"/>
</dbReference>
<dbReference type="InterPro" id="IPR011051">
    <property type="entry name" value="RmlC_Cupin_sf"/>
</dbReference>
<dbReference type="InterPro" id="IPR021120">
    <property type="entry name" value="KduI/IolB_isomerase"/>
</dbReference>
<protein>
    <submittedName>
        <fullName evidence="2">Myo-inositol catabolism protein</fullName>
    </submittedName>
</protein>
<dbReference type="GO" id="GO:0008880">
    <property type="term" value="F:glucuronate isomerase activity"/>
    <property type="evidence" value="ECO:0007669"/>
    <property type="project" value="InterPro"/>
</dbReference>
<reference evidence="3" key="2">
    <citation type="journal article" date="2016" name="Int. J. Syst. Evol. Microbiol.">
        <title>Complete genome sequence and cell structure of Limnochorda pilosa, a Gram-negative spore-former within the phylum Firmicutes.</title>
        <authorList>
            <person name="Watanabe M."/>
            <person name="Kojima H."/>
            <person name="Fukui M."/>
        </authorList>
    </citation>
    <scope>NUCLEOTIDE SEQUENCE [LARGE SCALE GENOMIC DNA]</scope>
    <source>
        <strain evidence="3">HC45</strain>
    </source>
</reference>
<sequence>MNLRIRKPLGDGLTPLVDRPMEGIERIHLFTLRLGPGQAYTWEGEPGRESGLVLLQGGFDLEAGGERVEGLGPRPDVFSAPATAVYLQPGAGARITAGTEGVELAVATAPVPVGTGTGNGRTGGGVPGRTHQIVTPQDIITHRGRGGPHFTRDVFDVIGSQVPAASLIVGETFNRSGEWSSYPPHKHDRHRPPEEVKMEEVYFFRFRPRTGFALQRIYTEDRSVDEAYVVEQDDCMLLPKGYHPVAAAPGYVAYYLWVLAGEGRELRPYDDPTHAWVGRAGAPRDLHE</sequence>
<dbReference type="Pfam" id="PF04962">
    <property type="entry name" value="KduI"/>
    <property type="match status" value="1"/>
</dbReference>
<evidence type="ECO:0000313" key="2">
    <source>
        <dbReference type="EMBL" id="BAS26877.1"/>
    </source>
</evidence>
<dbReference type="KEGG" id="lpil:LIP_1020"/>
<dbReference type="Gene3D" id="2.60.120.10">
    <property type="entry name" value="Jelly Rolls"/>
    <property type="match status" value="2"/>
</dbReference>
<dbReference type="PANTHER" id="PTHR39193:SF1">
    <property type="entry name" value="5-DEOXY-GLUCURONATE ISOMERASE"/>
    <property type="match status" value="1"/>
</dbReference>
<organism evidence="2 3">
    <name type="scientific">Limnochorda pilosa</name>
    <dbReference type="NCBI Taxonomy" id="1555112"/>
    <lineage>
        <taxon>Bacteria</taxon>
        <taxon>Bacillati</taxon>
        <taxon>Bacillota</taxon>
        <taxon>Limnochordia</taxon>
        <taxon>Limnochordales</taxon>
        <taxon>Limnochordaceae</taxon>
        <taxon>Limnochorda</taxon>
    </lineage>
</organism>
<dbReference type="GO" id="GO:0019310">
    <property type="term" value="P:inositol catabolic process"/>
    <property type="evidence" value="ECO:0007669"/>
    <property type="project" value="InterPro"/>
</dbReference>
<dbReference type="AlphaFoldDB" id="A0A0K2SIM5"/>
<accession>A0A0K2SIM5</accession>
<gene>
    <name evidence="2" type="ORF">LIP_1020</name>
</gene>
<keyword evidence="1" id="KW-0413">Isomerase</keyword>
<keyword evidence="3" id="KW-1185">Reference proteome</keyword>
<evidence type="ECO:0000313" key="3">
    <source>
        <dbReference type="Proteomes" id="UP000065807"/>
    </source>
</evidence>
<dbReference type="EMBL" id="AP014924">
    <property type="protein sequence ID" value="BAS26877.1"/>
    <property type="molecule type" value="Genomic_DNA"/>
</dbReference>
<proteinExistence type="predicted"/>